<feature type="chain" id="PRO_5039485736" evidence="5">
    <location>
        <begin position="29"/>
        <end position="313"/>
    </location>
</feature>
<dbReference type="PANTHER" id="PTHR47737">
    <property type="entry name" value="GLYCINE BETAINE/PROLINE BETAINE TRANSPORT SYSTEM PERMEASE PROTEIN PROW"/>
    <property type="match status" value="1"/>
</dbReference>
<evidence type="ECO:0000313" key="7">
    <source>
        <dbReference type="EMBL" id="PRX92117.1"/>
    </source>
</evidence>
<evidence type="ECO:0000313" key="8">
    <source>
        <dbReference type="Proteomes" id="UP000237846"/>
    </source>
</evidence>
<keyword evidence="2" id="KW-0813">Transport</keyword>
<evidence type="ECO:0000256" key="4">
    <source>
        <dbReference type="ARBA" id="ARBA00023136"/>
    </source>
</evidence>
<evidence type="ECO:0000256" key="2">
    <source>
        <dbReference type="ARBA" id="ARBA00022448"/>
    </source>
</evidence>
<evidence type="ECO:0000256" key="5">
    <source>
        <dbReference type="SAM" id="SignalP"/>
    </source>
</evidence>
<dbReference type="Proteomes" id="UP000237846">
    <property type="component" value="Unassembled WGS sequence"/>
</dbReference>
<feature type="domain" description="ABC-type glycine betaine transport system substrate-binding" evidence="6">
    <location>
        <begin position="53"/>
        <end position="300"/>
    </location>
</feature>
<organism evidence="7 8">
    <name type="scientific">Allonocardiopsis opalescens</name>
    <dbReference type="NCBI Taxonomy" id="1144618"/>
    <lineage>
        <taxon>Bacteria</taxon>
        <taxon>Bacillati</taxon>
        <taxon>Actinomycetota</taxon>
        <taxon>Actinomycetes</taxon>
        <taxon>Streptosporangiales</taxon>
        <taxon>Allonocardiopsis</taxon>
    </lineage>
</organism>
<keyword evidence="8" id="KW-1185">Reference proteome</keyword>
<dbReference type="CDD" id="cd13639">
    <property type="entry name" value="PBP2_OpuAC_like"/>
    <property type="match status" value="1"/>
</dbReference>
<dbReference type="Gene3D" id="3.40.190.100">
    <property type="entry name" value="Glycine betaine-binding periplasmic protein, domain 2"/>
    <property type="match status" value="1"/>
</dbReference>
<dbReference type="GO" id="GO:0005275">
    <property type="term" value="F:amine transmembrane transporter activity"/>
    <property type="evidence" value="ECO:0007669"/>
    <property type="project" value="TreeGrafter"/>
</dbReference>
<comment type="caution">
    <text evidence="7">The sequence shown here is derived from an EMBL/GenBank/DDBJ whole genome shotgun (WGS) entry which is preliminary data.</text>
</comment>
<dbReference type="GO" id="GO:0031460">
    <property type="term" value="P:glycine betaine transport"/>
    <property type="evidence" value="ECO:0007669"/>
    <property type="project" value="TreeGrafter"/>
</dbReference>
<dbReference type="Gene3D" id="3.10.105.10">
    <property type="entry name" value="Dipeptide-binding Protein, Domain 3"/>
    <property type="match status" value="2"/>
</dbReference>
<sequence length="313" mass="33576">MGIPMGTNNRRLRGAGAAAGLMSLALLAACGGGGGVATGPEEGGASGAAEGQEITIGWIPWEEDIAVTHLWAAVLADQGYTVELTNPDVAPLYQGLAGGDIDLFLDTWLPDTHADYWEQYGEQLEDIGVWYDNAVLTMTVPSYVEGVESIEDLADNADMFGGRIVGIESGSGLNRTIREEAIPTYGLDDYEFVESSTSAMLAELDSAIAAEEPIVVGLWRPHIAYANYDLRDLEDPEGAMGAGEEIHMVGRQGFAADYPELNGWLQNFTLNDEELQSLETLVLQEHEDDPEAGARAWLAENPDFLERVGVPAA</sequence>
<keyword evidence="3" id="KW-1003">Cell membrane</keyword>
<dbReference type="EMBL" id="PVZC01000011">
    <property type="protein sequence ID" value="PRX92117.1"/>
    <property type="molecule type" value="Genomic_DNA"/>
</dbReference>
<feature type="signal peptide" evidence="5">
    <location>
        <begin position="1"/>
        <end position="28"/>
    </location>
</feature>
<dbReference type="GO" id="GO:0015226">
    <property type="term" value="F:carnitine transmembrane transporter activity"/>
    <property type="evidence" value="ECO:0007669"/>
    <property type="project" value="TreeGrafter"/>
</dbReference>
<dbReference type="GO" id="GO:0015871">
    <property type="term" value="P:choline transport"/>
    <property type="evidence" value="ECO:0007669"/>
    <property type="project" value="TreeGrafter"/>
</dbReference>
<gene>
    <name evidence="7" type="ORF">CLV72_1115</name>
</gene>
<dbReference type="PANTHER" id="PTHR47737:SF1">
    <property type="entry name" value="GLYCINE BETAINE_PROLINE BETAINE TRANSPORT SYSTEM PERMEASE PROTEIN PROW"/>
    <property type="match status" value="1"/>
</dbReference>
<accession>A0A2T0PT92</accession>
<dbReference type="GO" id="GO:0043190">
    <property type="term" value="C:ATP-binding cassette (ABC) transporter complex"/>
    <property type="evidence" value="ECO:0007669"/>
    <property type="project" value="InterPro"/>
</dbReference>
<reference evidence="7 8" key="1">
    <citation type="submission" date="2018-03" db="EMBL/GenBank/DDBJ databases">
        <title>Genomic Encyclopedia of Archaeal and Bacterial Type Strains, Phase II (KMG-II): from individual species to whole genera.</title>
        <authorList>
            <person name="Goeker M."/>
        </authorList>
    </citation>
    <scope>NUCLEOTIDE SEQUENCE [LARGE SCALE GENOMIC DNA]</scope>
    <source>
        <strain evidence="7 8">DSM 45601</strain>
    </source>
</reference>
<keyword evidence="5" id="KW-0732">Signal</keyword>
<evidence type="ECO:0000259" key="6">
    <source>
        <dbReference type="Pfam" id="PF04069"/>
    </source>
</evidence>
<dbReference type="Pfam" id="PF04069">
    <property type="entry name" value="OpuAC"/>
    <property type="match status" value="1"/>
</dbReference>
<proteinExistence type="predicted"/>
<comment type="subcellular location">
    <subcellularLocation>
        <location evidence="1">Cell membrane</location>
    </subcellularLocation>
</comment>
<evidence type="ECO:0000256" key="1">
    <source>
        <dbReference type="ARBA" id="ARBA00004236"/>
    </source>
</evidence>
<name>A0A2T0PT92_9ACTN</name>
<dbReference type="SUPFAM" id="SSF53850">
    <property type="entry name" value="Periplasmic binding protein-like II"/>
    <property type="match status" value="1"/>
</dbReference>
<dbReference type="AlphaFoldDB" id="A0A2T0PT92"/>
<dbReference type="InterPro" id="IPR007210">
    <property type="entry name" value="ABC_Gly_betaine_transp_sub-bd"/>
</dbReference>
<evidence type="ECO:0000256" key="3">
    <source>
        <dbReference type="ARBA" id="ARBA00022475"/>
    </source>
</evidence>
<keyword evidence="4" id="KW-0472">Membrane</keyword>
<protein>
    <submittedName>
        <fullName evidence="7">Glycine betaine/proline transport system substrate-binding protein</fullName>
    </submittedName>
</protein>